<feature type="compositionally biased region" description="Basic and acidic residues" evidence="1">
    <location>
        <begin position="56"/>
        <end position="66"/>
    </location>
</feature>
<organism evidence="4 5">
    <name type="scientific">Perspicuibacillus lycopersici</name>
    <dbReference type="NCBI Taxonomy" id="1325689"/>
    <lineage>
        <taxon>Bacteria</taxon>
        <taxon>Bacillati</taxon>
        <taxon>Bacillota</taxon>
        <taxon>Bacilli</taxon>
        <taxon>Bacillales</taxon>
        <taxon>Bacillaceae</taxon>
        <taxon>Perspicuibacillus</taxon>
    </lineage>
</organism>
<accession>A0AAE3IR66</accession>
<evidence type="ECO:0000256" key="1">
    <source>
        <dbReference type="SAM" id="MobiDB-lite"/>
    </source>
</evidence>
<dbReference type="InterPro" id="IPR025164">
    <property type="entry name" value="Toastrack_DUF4097"/>
</dbReference>
<comment type="caution">
    <text evidence="4">The sequence shown here is derived from an EMBL/GenBank/DDBJ whole genome shotgun (WGS) entry which is preliminary data.</text>
</comment>
<feature type="compositionally biased region" description="Basic and acidic residues" evidence="1">
    <location>
        <begin position="37"/>
        <end position="47"/>
    </location>
</feature>
<dbReference type="Pfam" id="PF22746">
    <property type="entry name" value="SHOCT-like_DUF2089-C"/>
    <property type="match status" value="1"/>
</dbReference>
<dbReference type="PANTHER" id="PTHR34094">
    <property type="match status" value="1"/>
</dbReference>
<reference evidence="4" key="1">
    <citation type="submission" date="2022-10" db="EMBL/GenBank/DDBJ databases">
        <title>Description of Fervidibacillus gen. nov. in the family Fervidibacillaceae fam. nov. with two species, Fervidibacillus albus sp. nov., and Fervidibacillus halotolerans sp. nov., isolated from tidal flat sediments.</title>
        <authorList>
            <person name="Kwon K.K."/>
            <person name="Yang S.-H."/>
        </authorList>
    </citation>
    <scope>NUCLEOTIDE SEQUENCE</scope>
    <source>
        <strain evidence="4">JCM 19140</strain>
    </source>
</reference>
<dbReference type="EMBL" id="JAOUSF010000002">
    <property type="protein sequence ID" value="MCU9612931.1"/>
    <property type="molecule type" value="Genomic_DNA"/>
</dbReference>
<proteinExistence type="predicted"/>
<dbReference type="InterPro" id="IPR053959">
    <property type="entry name" value="YvlB/LiaX_N"/>
</dbReference>
<feature type="region of interest" description="Disordered" evidence="1">
    <location>
        <begin position="37"/>
        <end position="75"/>
    </location>
</feature>
<name>A0AAE3IR66_9BACI</name>
<feature type="domain" description="DUF4097" evidence="2">
    <location>
        <begin position="118"/>
        <end position="341"/>
    </location>
</feature>
<evidence type="ECO:0000259" key="2">
    <source>
        <dbReference type="Pfam" id="PF13349"/>
    </source>
</evidence>
<feature type="domain" description="YvlB/LiaX N-terminal" evidence="3">
    <location>
        <begin position="3"/>
        <end position="32"/>
    </location>
</feature>
<protein>
    <submittedName>
        <fullName evidence="4">DUF4097 family beta strand repeat-containing protein</fullName>
    </submittedName>
</protein>
<evidence type="ECO:0000313" key="4">
    <source>
        <dbReference type="EMBL" id="MCU9612931.1"/>
    </source>
</evidence>
<sequence>MKEERARILEMVKNGKITIDEAETLLDALENINEAKEQKEKQIEKELSPIVQFEQKQSESDTEEQKTYTNSSYSSQSTKDKLLNLFDTAMKKIKDLDLDFHHSVQVTHVFQKNIEEMKQIFIDVPNGNVQLYTWDHEDVRIECDAKVYREEDPGLGKERFLKETDFQTSNHTLIYRSKDKFINVNAKIFVPKHEYENLEMKLFNGSITVEDFQVKDVDLKTANGKIKLEGVEGIKGEVETANGEITVTNGIFKTLEVETLNGKVTVEGSYENLHVQTIGGTINSTVTNENPDTIRLQSATGSIYVRISNELAIRGELKSIVGNVHVELDDIHRKEEKNDIIQKLLKFEKHTATEKRLFLLADSKTGSVFVQPLQ</sequence>
<evidence type="ECO:0000313" key="5">
    <source>
        <dbReference type="Proteomes" id="UP001209318"/>
    </source>
</evidence>
<dbReference type="PANTHER" id="PTHR34094:SF1">
    <property type="entry name" value="PROTEIN FAM185A"/>
    <property type="match status" value="1"/>
</dbReference>
<dbReference type="AlphaFoldDB" id="A0AAE3IR66"/>
<evidence type="ECO:0000259" key="3">
    <source>
        <dbReference type="Pfam" id="PF22746"/>
    </source>
</evidence>
<dbReference type="Proteomes" id="UP001209318">
    <property type="component" value="Unassembled WGS sequence"/>
</dbReference>
<keyword evidence="5" id="KW-1185">Reference proteome</keyword>
<gene>
    <name evidence="4" type="ORF">OEV98_05130</name>
</gene>
<dbReference type="RefSeq" id="WP_263072141.1">
    <property type="nucleotide sequence ID" value="NZ_JAOUSF010000002.1"/>
</dbReference>
<dbReference type="Pfam" id="PF13349">
    <property type="entry name" value="DUF4097"/>
    <property type="match status" value="1"/>
</dbReference>